<dbReference type="EMBL" id="KN818236">
    <property type="protein sequence ID" value="KIL66479.1"/>
    <property type="molecule type" value="Genomic_DNA"/>
</dbReference>
<protein>
    <submittedName>
        <fullName evidence="1">Uncharacterized protein</fullName>
    </submittedName>
</protein>
<proteinExistence type="predicted"/>
<dbReference type="Proteomes" id="UP000054549">
    <property type="component" value="Unassembled WGS sequence"/>
</dbReference>
<keyword evidence="2" id="KW-1185">Reference proteome</keyword>
<accession>A0A0C2THS5</accession>
<dbReference type="InParanoid" id="A0A0C2THS5"/>
<name>A0A0C2THS5_AMAMK</name>
<dbReference type="AlphaFoldDB" id="A0A0C2THS5"/>
<evidence type="ECO:0000313" key="1">
    <source>
        <dbReference type="EMBL" id="KIL66479.1"/>
    </source>
</evidence>
<reference evidence="1 2" key="1">
    <citation type="submission" date="2014-04" db="EMBL/GenBank/DDBJ databases">
        <title>Evolutionary Origins and Diversification of the Mycorrhizal Mutualists.</title>
        <authorList>
            <consortium name="DOE Joint Genome Institute"/>
            <consortium name="Mycorrhizal Genomics Consortium"/>
            <person name="Kohler A."/>
            <person name="Kuo A."/>
            <person name="Nagy L.G."/>
            <person name="Floudas D."/>
            <person name="Copeland A."/>
            <person name="Barry K.W."/>
            <person name="Cichocki N."/>
            <person name="Veneault-Fourrey C."/>
            <person name="LaButti K."/>
            <person name="Lindquist E.A."/>
            <person name="Lipzen A."/>
            <person name="Lundell T."/>
            <person name="Morin E."/>
            <person name="Murat C."/>
            <person name="Riley R."/>
            <person name="Ohm R."/>
            <person name="Sun H."/>
            <person name="Tunlid A."/>
            <person name="Henrissat B."/>
            <person name="Grigoriev I.V."/>
            <person name="Hibbett D.S."/>
            <person name="Martin F."/>
        </authorList>
    </citation>
    <scope>NUCLEOTIDE SEQUENCE [LARGE SCALE GENOMIC DNA]</scope>
    <source>
        <strain evidence="1 2">Koide BX008</strain>
    </source>
</reference>
<dbReference type="HOGENOM" id="CLU_2830667_0_0_1"/>
<sequence>MVHVYRYLIKSEIRTGSSLNHAPKTQDYNSILQWYIPSYLTEHGLIVLAVHFVPTTGHQVAIFLSG</sequence>
<gene>
    <name evidence="1" type="ORF">M378DRAFT_391403</name>
</gene>
<evidence type="ECO:0000313" key="2">
    <source>
        <dbReference type="Proteomes" id="UP000054549"/>
    </source>
</evidence>
<organism evidence="1 2">
    <name type="scientific">Amanita muscaria (strain Koide BX008)</name>
    <dbReference type="NCBI Taxonomy" id="946122"/>
    <lineage>
        <taxon>Eukaryota</taxon>
        <taxon>Fungi</taxon>
        <taxon>Dikarya</taxon>
        <taxon>Basidiomycota</taxon>
        <taxon>Agaricomycotina</taxon>
        <taxon>Agaricomycetes</taxon>
        <taxon>Agaricomycetidae</taxon>
        <taxon>Agaricales</taxon>
        <taxon>Pluteineae</taxon>
        <taxon>Amanitaceae</taxon>
        <taxon>Amanita</taxon>
    </lineage>
</organism>